<feature type="region of interest" description="Disordered" evidence="7">
    <location>
        <begin position="966"/>
        <end position="1081"/>
    </location>
</feature>
<evidence type="ECO:0000313" key="9">
    <source>
        <dbReference type="EMBL" id="GIL67529.1"/>
    </source>
</evidence>
<keyword evidence="6" id="KW-0862">Zinc</keyword>
<dbReference type="InterPro" id="IPR001841">
    <property type="entry name" value="Znf_RING"/>
</dbReference>
<name>A0A8J4BSB8_9CHLO</name>
<keyword evidence="3" id="KW-0677">Repeat</keyword>
<evidence type="ECO:0000313" key="10">
    <source>
        <dbReference type="Proteomes" id="UP000747399"/>
    </source>
</evidence>
<keyword evidence="5" id="KW-0966">Cell projection</keyword>
<keyword evidence="6" id="KW-0479">Metal-binding</keyword>
<dbReference type="EMBL" id="BNCO01000100">
    <property type="protein sequence ID" value="GIL67529.1"/>
    <property type="molecule type" value="Genomic_DNA"/>
</dbReference>
<dbReference type="PANTHER" id="PTHR45973:SF9">
    <property type="entry name" value="LEUCINE-RICH REPEAT-CONTAINING PROTEIN 46"/>
    <property type="match status" value="1"/>
</dbReference>
<keyword evidence="6" id="KW-0863">Zinc-finger</keyword>
<evidence type="ECO:0000256" key="5">
    <source>
        <dbReference type="ARBA" id="ARBA00023273"/>
    </source>
</evidence>
<dbReference type="SUPFAM" id="SSF57850">
    <property type="entry name" value="RING/U-box"/>
    <property type="match status" value="1"/>
</dbReference>
<feature type="compositionally biased region" description="Polar residues" evidence="7">
    <location>
        <begin position="1040"/>
        <end position="1056"/>
    </location>
</feature>
<dbReference type="PROSITE" id="PS51450">
    <property type="entry name" value="LRR"/>
    <property type="match status" value="3"/>
</dbReference>
<feature type="compositionally biased region" description="Basic and acidic residues" evidence="7">
    <location>
        <begin position="982"/>
        <end position="992"/>
    </location>
</feature>
<dbReference type="AlphaFoldDB" id="A0A8J4BSB8"/>
<dbReference type="PANTHER" id="PTHR45973">
    <property type="entry name" value="PROTEIN PHOSPHATASE 1 REGULATORY SUBUNIT SDS22-RELATED"/>
    <property type="match status" value="1"/>
</dbReference>
<evidence type="ECO:0000259" key="8">
    <source>
        <dbReference type="PROSITE" id="PS50089"/>
    </source>
</evidence>
<keyword evidence="2" id="KW-0433">Leucine-rich repeat</keyword>
<proteinExistence type="predicted"/>
<evidence type="ECO:0000256" key="2">
    <source>
        <dbReference type="ARBA" id="ARBA00022614"/>
    </source>
</evidence>
<dbReference type="Pfam" id="PF13639">
    <property type="entry name" value="zf-RING_2"/>
    <property type="match status" value="1"/>
</dbReference>
<comment type="caution">
    <text evidence="9">The sequence shown here is derived from an EMBL/GenBank/DDBJ whole genome shotgun (WGS) entry which is preliminary data.</text>
</comment>
<dbReference type="InterPro" id="IPR013083">
    <property type="entry name" value="Znf_RING/FYVE/PHD"/>
</dbReference>
<reference evidence="9" key="1">
    <citation type="journal article" date="2021" name="Proc. Natl. Acad. Sci. U.S.A.">
        <title>Three genomes in the algal genus Volvox reveal the fate of a haploid sex-determining region after a transition to homothallism.</title>
        <authorList>
            <person name="Yamamoto K."/>
            <person name="Hamaji T."/>
            <person name="Kawai-Toyooka H."/>
            <person name="Matsuzaki R."/>
            <person name="Takahashi F."/>
            <person name="Nishimura Y."/>
            <person name="Kawachi M."/>
            <person name="Noguchi H."/>
            <person name="Minakuchi Y."/>
            <person name="Umen J.G."/>
            <person name="Toyoda A."/>
            <person name="Nozaki H."/>
        </authorList>
    </citation>
    <scope>NUCLEOTIDE SEQUENCE</scope>
    <source>
        <strain evidence="9">NIES-3780</strain>
    </source>
</reference>
<feature type="region of interest" description="Disordered" evidence="7">
    <location>
        <begin position="1"/>
        <end position="32"/>
    </location>
</feature>
<dbReference type="Gene3D" id="3.80.10.10">
    <property type="entry name" value="Ribonuclease Inhibitor"/>
    <property type="match status" value="2"/>
</dbReference>
<gene>
    <name evidence="9" type="ORF">Vafri_20895</name>
</gene>
<feature type="region of interest" description="Disordered" evidence="7">
    <location>
        <begin position="837"/>
        <end position="865"/>
    </location>
</feature>
<organism evidence="9 10">
    <name type="scientific">Volvox africanus</name>
    <dbReference type="NCBI Taxonomy" id="51714"/>
    <lineage>
        <taxon>Eukaryota</taxon>
        <taxon>Viridiplantae</taxon>
        <taxon>Chlorophyta</taxon>
        <taxon>core chlorophytes</taxon>
        <taxon>Chlorophyceae</taxon>
        <taxon>CS clade</taxon>
        <taxon>Chlamydomonadales</taxon>
        <taxon>Volvocaceae</taxon>
        <taxon>Volvox</taxon>
    </lineage>
</organism>
<evidence type="ECO:0000256" key="1">
    <source>
        <dbReference type="ARBA" id="ARBA00004430"/>
    </source>
</evidence>
<protein>
    <recommendedName>
        <fullName evidence="8">RING-type domain-containing protein</fullName>
    </recommendedName>
</protein>
<dbReference type="SUPFAM" id="SSF52075">
    <property type="entry name" value="Outer arm dynein light chain 1"/>
    <property type="match status" value="1"/>
</dbReference>
<keyword evidence="4" id="KW-0969">Cilium</keyword>
<dbReference type="GO" id="GO:0005930">
    <property type="term" value="C:axoneme"/>
    <property type="evidence" value="ECO:0007669"/>
    <property type="project" value="UniProtKB-SubCell"/>
</dbReference>
<accession>A0A8J4BSB8</accession>
<evidence type="ECO:0000256" key="3">
    <source>
        <dbReference type="ARBA" id="ARBA00022737"/>
    </source>
</evidence>
<dbReference type="Proteomes" id="UP000747399">
    <property type="component" value="Unassembled WGS sequence"/>
</dbReference>
<feature type="domain" description="RING-type" evidence="8">
    <location>
        <begin position="771"/>
        <end position="813"/>
    </location>
</feature>
<dbReference type="Pfam" id="PF12799">
    <property type="entry name" value="LRR_4"/>
    <property type="match status" value="1"/>
</dbReference>
<evidence type="ECO:0000256" key="4">
    <source>
        <dbReference type="ARBA" id="ARBA00023069"/>
    </source>
</evidence>
<comment type="subcellular location">
    <subcellularLocation>
        <location evidence="1">Cytoplasm</location>
        <location evidence="1">Cytoskeleton</location>
        <location evidence="1">Cilium axoneme</location>
    </subcellularLocation>
</comment>
<evidence type="ECO:0000256" key="7">
    <source>
        <dbReference type="SAM" id="MobiDB-lite"/>
    </source>
</evidence>
<feature type="compositionally biased region" description="Polar residues" evidence="7">
    <location>
        <begin position="1008"/>
        <end position="1017"/>
    </location>
</feature>
<dbReference type="SMART" id="SM00184">
    <property type="entry name" value="RING"/>
    <property type="match status" value="1"/>
</dbReference>
<dbReference type="InterPro" id="IPR025875">
    <property type="entry name" value="Leu-rich_rpt_4"/>
</dbReference>
<dbReference type="CDD" id="cd16473">
    <property type="entry name" value="RING-H2_RNF103"/>
    <property type="match status" value="1"/>
</dbReference>
<sequence length="1155" mass="120497">MASSLAAPPIRMGPSLETRGPTSPTGCDRELDHGDDFDVHGARLMSPRVLHHLCRTRGHYLTPACNTTLYLQDLQFRRIENLQDYVACRVLHLSNNCLSRIEGLDSMTGLQALYLQSNDLRSLDGLAPLTALHTLHLSNNPLGSLAGLPASPALRTLHAANTGLSSACSLSPLAVHCCNLEVLDLSANPHLGGREVLNMLCDMKGLRVLYVMNTRLQEIPNLRRILVSALPRLSYLDNAPVDECDRRGCEAWLLGGIAAEKAARLAYRAERRLAQKRSTITFAVERARRRALREMERAGNDAAALELILEDTEDIVRRRLAPAAAIIGAFELHPAVSLPAHSAAAGSGVGSLRAFTTLSEIQVNLLPLARYTVSVARAAPRPEEEEVEVAIEGTVDEKVEVIAAETVDPTEADVVELALLAEQEELDVEEEELAVVTAHFSSRNWGAVCGMRAATVEEGLESAGPVRGLGTRSEWRQQSSGSQLNLDSELPAATSEFSPNAPLGIGGYPCNSLYVATATAPAGEVQVQVQGSPQEVGTDRPVGLSQLQEGPRGTADGEQPAEGAAVMEIERLQVASAAVDGGFLNLKEVAGGSLGIVMVSSGETAVEGSGEASGCTGCGGQQRTSPHPLQLPGGGQAGTGAAAEAEGFQRLVDDGCGSAASVCFVNSKVVDQRGELASGVALHATGAMEGVARRGASDTHRRATPFDSDYDGQRQLGAECDVLPGVGNVDGGGRADGVSPGGAGPGAVSDVNVPSQQRPILPLHVTGLSECVVCSEAFLEEQLVVVLPCHHFFHDRCIRRWLLGFSNSCPMCRAPVLLGGVRTNSATATRGPAALVSEEQTSLEEAVPAVASSSDVRSPTPDETAEPTLATVASAALVSPGAPNPPSCLETDAVALSCVAADSVCSWSIRTAGGELHSPHGRTSTYGGNGGNINLLETGCVTRPDSRGGGGVTARPLGEVASGCLLLHSNNSDTGGEGDEGGGTRDEGDRNSATHVSSGLGLGRDEGTPTSPCSPTSVHKPGSWKPPTAALQPMNPSSPPASSRTGTSVNNHQQPGEQPHAGRSGGAGSRERSSNACGNQNLVVAGTGGRALTEEYHTASLKGAGCSSSDLNSRGFMSRYSYRAPLPLPRGNVDEYEDGCWELPGETRVLELPYL</sequence>
<dbReference type="InterPro" id="IPR032675">
    <property type="entry name" value="LRR_dom_sf"/>
</dbReference>
<dbReference type="InterPro" id="IPR001611">
    <property type="entry name" value="Leu-rich_rpt"/>
</dbReference>
<dbReference type="Gene3D" id="3.30.40.10">
    <property type="entry name" value="Zinc/RING finger domain, C3HC4 (zinc finger)"/>
    <property type="match status" value="1"/>
</dbReference>
<feature type="region of interest" description="Disordered" evidence="7">
    <location>
        <begin position="531"/>
        <end position="560"/>
    </location>
</feature>
<evidence type="ECO:0000256" key="6">
    <source>
        <dbReference type="PROSITE-ProRule" id="PRU00175"/>
    </source>
</evidence>
<keyword evidence="10" id="KW-1185">Reference proteome</keyword>
<dbReference type="PROSITE" id="PS50089">
    <property type="entry name" value="ZF_RING_2"/>
    <property type="match status" value="1"/>
</dbReference>
<dbReference type="GO" id="GO:0008270">
    <property type="term" value="F:zinc ion binding"/>
    <property type="evidence" value="ECO:0007669"/>
    <property type="project" value="UniProtKB-KW"/>
</dbReference>
<dbReference type="InterPro" id="IPR050576">
    <property type="entry name" value="Cilia_flagella_integrity"/>
</dbReference>